<evidence type="ECO:0000259" key="5">
    <source>
        <dbReference type="PROSITE" id="PS51133"/>
    </source>
</evidence>
<reference evidence="6" key="1">
    <citation type="journal article" date="2014" name="Genome Biol. Evol.">
        <title>Pangenome evidence for extensive interdomain horizontal transfer affecting lineage core and shell genes in uncultured planktonic thaumarchaeota and euryarchaeota.</title>
        <authorList>
            <person name="Deschamps P."/>
            <person name="Zivanovic Y."/>
            <person name="Moreira D."/>
            <person name="Rodriguez-Valera F."/>
            <person name="Lopez-Garcia P."/>
        </authorList>
    </citation>
    <scope>NUCLEOTIDE SEQUENCE</scope>
</reference>
<keyword evidence="6" id="KW-0240">DNA-directed RNA polymerase</keyword>
<sequence length="85" mass="9631">MKLHSGKEFDTADTVTSSEVKDLKHLTEVIDDAEQHRGVLTKGSYICPICEGVDVFSELHQTRASDEPETRFLTCKSCSHGWREY</sequence>
<evidence type="ECO:0000256" key="2">
    <source>
        <dbReference type="ARBA" id="ARBA00022771"/>
    </source>
</evidence>
<name>A0A075FPH1_9EURY</name>
<organism evidence="6">
    <name type="scientific">uncultured marine group II/III euryarchaeote AD1000_38_E02</name>
    <dbReference type="NCBI Taxonomy" id="1457760"/>
    <lineage>
        <taxon>Archaea</taxon>
        <taxon>Methanobacteriati</taxon>
        <taxon>Methanobacteriota</taxon>
        <taxon>environmental samples</taxon>
    </lineage>
</organism>
<dbReference type="GO" id="GO:0003746">
    <property type="term" value="F:translation elongation factor activity"/>
    <property type="evidence" value="ECO:0007669"/>
    <property type="project" value="UniProtKB-KW"/>
</dbReference>
<dbReference type="SUPFAM" id="SSF57783">
    <property type="entry name" value="Zinc beta-ribbon"/>
    <property type="match status" value="1"/>
</dbReference>
<dbReference type="GO" id="GO:0006351">
    <property type="term" value="P:DNA-templated transcription"/>
    <property type="evidence" value="ECO:0007669"/>
    <property type="project" value="InterPro"/>
</dbReference>
<dbReference type="Gene3D" id="2.20.25.10">
    <property type="match status" value="1"/>
</dbReference>
<dbReference type="GO" id="GO:0003676">
    <property type="term" value="F:nucleic acid binding"/>
    <property type="evidence" value="ECO:0007669"/>
    <property type="project" value="InterPro"/>
</dbReference>
<evidence type="ECO:0000256" key="4">
    <source>
        <dbReference type="PROSITE-ProRule" id="PRU00472"/>
    </source>
</evidence>
<dbReference type="SMART" id="SM00440">
    <property type="entry name" value="ZnF_C2C2"/>
    <property type="match status" value="1"/>
</dbReference>
<keyword evidence="2 4" id="KW-0863">Zinc-finger</keyword>
<accession>A0A075FPH1</accession>
<dbReference type="Pfam" id="PF01096">
    <property type="entry name" value="Zn_ribbon_TFIIS"/>
    <property type="match status" value="1"/>
</dbReference>
<dbReference type="PROSITE" id="PS51133">
    <property type="entry name" value="ZF_TFIIS_2"/>
    <property type="match status" value="1"/>
</dbReference>
<dbReference type="GO" id="GO:0008270">
    <property type="term" value="F:zinc ion binding"/>
    <property type="evidence" value="ECO:0007669"/>
    <property type="project" value="UniProtKB-KW"/>
</dbReference>
<evidence type="ECO:0000256" key="1">
    <source>
        <dbReference type="ARBA" id="ARBA00022723"/>
    </source>
</evidence>
<evidence type="ECO:0000313" key="6">
    <source>
        <dbReference type="EMBL" id="AIE93535.1"/>
    </source>
</evidence>
<proteinExistence type="predicted"/>
<keyword evidence="6" id="KW-0804">Transcription</keyword>
<evidence type="ECO:0000256" key="3">
    <source>
        <dbReference type="ARBA" id="ARBA00022833"/>
    </source>
</evidence>
<keyword evidence="1" id="KW-0479">Metal-binding</keyword>
<dbReference type="InterPro" id="IPR001222">
    <property type="entry name" value="Znf_TFIIS"/>
</dbReference>
<feature type="domain" description="TFIIS-type" evidence="5">
    <location>
        <begin position="43"/>
        <end position="83"/>
    </location>
</feature>
<keyword evidence="6" id="KW-0251">Elongation factor</keyword>
<dbReference type="GO" id="GO:0000428">
    <property type="term" value="C:DNA-directed RNA polymerase complex"/>
    <property type="evidence" value="ECO:0007669"/>
    <property type="project" value="UniProtKB-KW"/>
</dbReference>
<dbReference type="AlphaFoldDB" id="A0A075FPH1"/>
<protein>
    <submittedName>
        <fullName evidence="6">DNA-directed RNA polymerase, subunit M/Transcription elongation factor TFIIS</fullName>
    </submittedName>
</protein>
<dbReference type="EMBL" id="KF900397">
    <property type="protein sequence ID" value="AIE93535.1"/>
    <property type="molecule type" value="Genomic_DNA"/>
</dbReference>
<keyword evidence="6" id="KW-0648">Protein biosynthesis</keyword>
<keyword evidence="3" id="KW-0862">Zinc</keyword>